<accession>A0ABV5ALZ0</accession>
<protein>
    <submittedName>
        <fullName evidence="1">Uncharacterized protein</fullName>
    </submittedName>
</protein>
<dbReference type="RefSeq" id="WP_375330618.1">
    <property type="nucleotide sequence ID" value="NZ_JBDXSU010000064.1"/>
</dbReference>
<sequence>FYALHVDASIHRYPMYTLVEAGTNQEAIHKFAVEHEMKVAELEPDGVWMEMKDGALVMYSVTEKIQKDRTRRSEV</sequence>
<evidence type="ECO:0000313" key="1">
    <source>
        <dbReference type="EMBL" id="MFB5193272.1"/>
    </source>
</evidence>
<evidence type="ECO:0000313" key="2">
    <source>
        <dbReference type="Proteomes" id="UP001579974"/>
    </source>
</evidence>
<gene>
    <name evidence="1" type="ORF">KKP3000_003913</name>
</gene>
<keyword evidence="2" id="KW-1185">Reference proteome</keyword>
<organism evidence="1 2">
    <name type="scientific">Alicyclobacillus fastidiosus</name>
    <dbReference type="NCBI Taxonomy" id="392011"/>
    <lineage>
        <taxon>Bacteria</taxon>
        <taxon>Bacillati</taxon>
        <taxon>Bacillota</taxon>
        <taxon>Bacilli</taxon>
        <taxon>Bacillales</taxon>
        <taxon>Alicyclobacillaceae</taxon>
        <taxon>Alicyclobacillus</taxon>
    </lineage>
</organism>
<dbReference type="EMBL" id="JBDXSU010000064">
    <property type="protein sequence ID" value="MFB5193272.1"/>
    <property type="molecule type" value="Genomic_DNA"/>
</dbReference>
<feature type="non-terminal residue" evidence="1">
    <location>
        <position position="1"/>
    </location>
</feature>
<name>A0ABV5ALZ0_9BACL</name>
<comment type="caution">
    <text evidence="1">The sequence shown here is derived from an EMBL/GenBank/DDBJ whole genome shotgun (WGS) entry which is preliminary data.</text>
</comment>
<proteinExistence type="predicted"/>
<dbReference type="Proteomes" id="UP001579974">
    <property type="component" value="Unassembled WGS sequence"/>
</dbReference>
<reference evidence="1 2" key="1">
    <citation type="journal article" date="2024" name="Int. J. Mol. Sci.">
        <title>Exploration of Alicyclobacillus spp. Genome in Search of Antibiotic Resistance.</title>
        <authorList>
            <person name="Bucka-Kolendo J."/>
            <person name="Kiousi D.E."/>
            <person name="Dekowska A."/>
            <person name="Mikolajczuk-Szczyrba A."/>
            <person name="Karadedos D.M."/>
            <person name="Michael P."/>
            <person name="Galanis A."/>
            <person name="Sokolowska B."/>
        </authorList>
    </citation>
    <scope>NUCLEOTIDE SEQUENCE [LARGE SCALE GENOMIC DNA]</scope>
    <source>
        <strain evidence="1 2">KKP 3000</strain>
    </source>
</reference>